<proteinExistence type="predicted"/>
<dbReference type="EMBL" id="JTDY01004084">
    <property type="protein sequence ID" value="KOB68624.1"/>
    <property type="molecule type" value="Genomic_DNA"/>
</dbReference>
<dbReference type="InterPro" id="IPR036322">
    <property type="entry name" value="WD40_repeat_dom_sf"/>
</dbReference>
<comment type="caution">
    <text evidence="3">The sequence shown here is derived from an EMBL/GenBank/DDBJ whole genome shotgun (WGS) entry which is preliminary data.</text>
</comment>
<dbReference type="InterPro" id="IPR000408">
    <property type="entry name" value="Reg_chr_condens"/>
</dbReference>
<dbReference type="STRING" id="104452.A0A0L7L022"/>
<dbReference type="SUPFAM" id="SSF50978">
    <property type="entry name" value="WD40 repeat-like"/>
    <property type="match status" value="1"/>
</dbReference>
<sequence length="1267" mass="141045">MAQQPSECLDFSGLFKLDVLIHLDITAYSFYEVGLKKFFAFSSDKELHFLFINAQSERFEKNYDWDFLDNPIYCICFEPSGTWVLIVSEQKVLLVPFLPIFIPQNTFDHKWSLSCVTVLPLTVLPQPTSVVCWLTKESETVLIIGSKIGTISFYSLDSQAIVGDCKVSGEVTDLQICFDDSLDLLALLISGGKTRQWKLVLEHRSFGYNWLQQTRAQSDREKRDSFMSYIRQLSKDKITFLIQVEYLPQFRKGSNSWALTAQYLESPEEDTPSRTLRPRIKKDDLYIQGLWSQKLVYLLRKNELEIHSANFSVIQGEALLGTKREFSELWNVELIGDVRRAHLMAAKEPATPAGGWREPTFMCDLVLPRFALESCLVVTRGVGAEQSAAALGAPVSTLLRAAADMLMSRGKLAPAQYLFSLSQPDGWVARLGVFGRIHELSMYKYTGNAGGLGNSAITIQLLALLLKMATNDEQKFDTDVKFTSLSPFELLELSSFAAATGLWGLVPVFSIHRGCPHLLLAAMKSRGDVCRGAVNCLLQHRCLVPLLLEENGQWLFDFIVQKCGEFDTTILKTIRMLNLISTFVRVACAVESREPCPDIHQEIVQNSETWKNQFTPKRALTCGLAHWAVTDDGHARVMMTNTPVNTEVIGRVMDVACGRHHTLVLTENGLYAAGDNSFGQLGVGRAWRGGVGEAATAGGALLAASLVAQAPLQSLAAGHYHSAAVDVGGRLYTWGWGVHGQLGLGSIDDQCTPQVVVAVGCGACHTAVLMANGEVWAMGAGVFGQLGNASRDKSSVPVRVRITEHLALTNKGQVYVWGASPQQVRAMAARRSQSEVARSAPSSPEAALAEIPCDSHLVPQLLSAGWHHSCIMTNTGTFYTWGLNFDGQLGSGDRKQIYIPSEVKIRVDSQPDTVMNAKTPEDEGKCMKTKALVACGGDFTIYMDDDGRIYATGNSHLQVNNEKDKGTNRIIMMKTTKRVIKIPASKSSNKFLFQPIDRVDIMCPFDIDGLERRPLEPRLNPLTSMKDFKKNSWADDLIMILKPWLNQEQMSSNTNMAAKLAYHSKSYSDCLRFLLDNLKRAPQEDKRYLTHCARTDHDETNEIKHNTLKDDNKIALTNIMSKRIKEASLAILNEETYPPIDSATYQSLPCGCDELRYIKKSISHKNNVTITDSDISTTAANIIDKCMTMFPINNELWETCFRLSKNFYLDNNLSISGLEKILLKYMETNANTMAAAIMYSSDCAQYCEILSPKLYLNMCSQVMDTWG</sequence>
<keyword evidence="1" id="KW-0677">Repeat</keyword>
<accession>A0A0L7L022</accession>
<dbReference type="PANTHER" id="PTHR45622">
    <property type="entry name" value="UBIQUITIN-PROTEIN LIGASE E3A-RELATED"/>
    <property type="match status" value="1"/>
</dbReference>
<organism evidence="3 4">
    <name type="scientific">Operophtera brumata</name>
    <name type="common">Winter moth</name>
    <name type="synonym">Phalaena brumata</name>
    <dbReference type="NCBI Taxonomy" id="104452"/>
    <lineage>
        <taxon>Eukaryota</taxon>
        <taxon>Metazoa</taxon>
        <taxon>Ecdysozoa</taxon>
        <taxon>Arthropoda</taxon>
        <taxon>Hexapoda</taxon>
        <taxon>Insecta</taxon>
        <taxon>Pterygota</taxon>
        <taxon>Neoptera</taxon>
        <taxon>Endopterygota</taxon>
        <taxon>Lepidoptera</taxon>
        <taxon>Glossata</taxon>
        <taxon>Ditrysia</taxon>
        <taxon>Geometroidea</taxon>
        <taxon>Geometridae</taxon>
        <taxon>Larentiinae</taxon>
        <taxon>Operophtera</taxon>
    </lineage>
</organism>
<dbReference type="Pfam" id="PF13540">
    <property type="entry name" value="RCC1_2"/>
    <property type="match status" value="2"/>
</dbReference>
<dbReference type="SUPFAM" id="SSF50985">
    <property type="entry name" value="RCC1/BLIP-II"/>
    <property type="match status" value="2"/>
</dbReference>
<dbReference type="Proteomes" id="UP000037510">
    <property type="component" value="Unassembled WGS sequence"/>
</dbReference>
<dbReference type="GO" id="GO:0005737">
    <property type="term" value="C:cytoplasm"/>
    <property type="evidence" value="ECO:0007669"/>
    <property type="project" value="TreeGrafter"/>
</dbReference>
<evidence type="ECO:0000256" key="1">
    <source>
        <dbReference type="ARBA" id="ARBA00022737"/>
    </source>
</evidence>
<dbReference type="Gene3D" id="2.130.10.30">
    <property type="entry name" value="Regulator of chromosome condensation 1/beta-lactamase-inhibitor protein II"/>
    <property type="match status" value="2"/>
</dbReference>
<protein>
    <submittedName>
        <fullName evidence="3">X-linked retinitis pigmentosa GTPase regulator-like protein</fullName>
    </submittedName>
</protein>
<dbReference type="PRINTS" id="PR00633">
    <property type="entry name" value="RCCNDNSATION"/>
</dbReference>
<evidence type="ECO:0000313" key="3">
    <source>
        <dbReference type="EMBL" id="KOB68624.1"/>
    </source>
</evidence>
<name>A0A0L7L022_OPEBR</name>
<keyword evidence="4" id="KW-1185">Reference proteome</keyword>
<evidence type="ECO:0000256" key="2">
    <source>
        <dbReference type="PROSITE-ProRule" id="PRU00235"/>
    </source>
</evidence>
<feature type="repeat" description="RCC1" evidence="2">
    <location>
        <begin position="729"/>
        <end position="772"/>
    </location>
</feature>
<dbReference type="PROSITE" id="PS00626">
    <property type="entry name" value="RCC1_2"/>
    <property type="match status" value="3"/>
</dbReference>
<dbReference type="AlphaFoldDB" id="A0A0L7L022"/>
<dbReference type="PANTHER" id="PTHR45622:SF58">
    <property type="entry name" value="REGULATOR OF CHROMOSOME CONDENSATION DOMAIN-CONTAINING PROTEIN"/>
    <property type="match status" value="1"/>
</dbReference>
<dbReference type="InterPro" id="IPR009091">
    <property type="entry name" value="RCC1/BLIP-II"/>
</dbReference>
<feature type="repeat" description="RCC1" evidence="2">
    <location>
        <begin position="617"/>
        <end position="668"/>
    </location>
</feature>
<dbReference type="InterPro" id="IPR051709">
    <property type="entry name" value="Ub-ligase/GTPase-reg"/>
</dbReference>
<feature type="repeat" description="RCC1" evidence="2">
    <location>
        <begin position="876"/>
        <end position="946"/>
    </location>
</feature>
<reference evidence="3 4" key="1">
    <citation type="journal article" date="2015" name="Genome Biol. Evol.">
        <title>The genome of winter moth (Operophtera brumata) provides a genomic perspective on sexual dimorphism and phenology.</title>
        <authorList>
            <person name="Derks M.F."/>
            <person name="Smit S."/>
            <person name="Salis L."/>
            <person name="Schijlen E."/>
            <person name="Bossers A."/>
            <person name="Mateman C."/>
            <person name="Pijl A.S."/>
            <person name="de Ridder D."/>
            <person name="Groenen M.A."/>
            <person name="Visser M.E."/>
            <person name="Megens H.J."/>
        </authorList>
    </citation>
    <scope>NUCLEOTIDE SEQUENCE [LARGE SCALE GENOMIC DNA]</scope>
    <source>
        <strain evidence="3">WM2013NL</strain>
        <tissue evidence="3">Head and thorax</tissue>
    </source>
</reference>
<evidence type="ECO:0000313" key="4">
    <source>
        <dbReference type="Proteomes" id="UP000037510"/>
    </source>
</evidence>
<gene>
    <name evidence="3" type="ORF">OBRU01_18070</name>
</gene>
<dbReference type="PROSITE" id="PS50012">
    <property type="entry name" value="RCC1_3"/>
    <property type="match status" value="3"/>
</dbReference>
<dbReference type="Pfam" id="PF00415">
    <property type="entry name" value="RCC1"/>
    <property type="match status" value="2"/>
</dbReference>